<dbReference type="EMBL" id="CAJJDP010000155">
    <property type="protein sequence ID" value="CAD8211091.1"/>
    <property type="molecule type" value="Genomic_DNA"/>
</dbReference>
<accession>A0A8S1YBV1</accession>
<evidence type="ECO:0000313" key="1">
    <source>
        <dbReference type="EMBL" id="CAD8211091.1"/>
    </source>
</evidence>
<proteinExistence type="predicted"/>
<gene>
    <name evidence="1" type="ORF">POCTA_138.1.T1530032</name>
</gene>
<name>A0A8S1YBV1_PAROT</name>
<dbReference type="AlphaFoldDB" id="A0A8S1YBV1"/>
<evidence type="ECO:0000313" key="2">
    <source>
        <dbReference type="Proteomes" id="UP000683925"/>
    </source>
</evidence>
<comment type="caution">
    <text evidence="1">The sequence shown here is derived from an EMBL/GenBank/DDBJ whole genome shotgun (WGS) entry which is preliminary data.</text>
</comment>
<organism evidence="1 2">
    <name type="scientific">Paramecium octaurelia</name>
    <dbReference type="NCBI Taxonomy" id="43137"/>
    <lineage>
        <taxon>Eukaryota</taxon>
        <taxon>Sar</taxon>
        <taxon>Alveolata</taxon>
        <taxon>Ciliophora</taxon>
        <taxon>Intramacronucleata</taxon>
        <taxon>Oligohymenophorea</taxon>
        <taxon>Peniculida</taxon>
        <taxon>Parameciidae</taxon>
        <taxon>Paramecium</taxon>
    </lineage>
</organism>
<reference evidence="1" key="1">
    <citation type="submission" date="2021-01" db="EMBL/GenBank/DDBJ databases">
        <authorList>
            <consortium name="Genoscope - CEA"/>
            <person name="William W."/>
        </authorList>
    </citation>
    <scope>NUCLEOTIDE SEQUENCE</scope>
</reference>
<dbReference type="Proteomes" id="UP000683925">
    <property type="component" value="Unassembled WGS sequence"/>
</dbReference>
<protein>
    <submittedName>
        <fullName evidence="1">Uncharacterized protein</fullName>
    </submittedName>
</protein>
<keyword evidence="2" id="KW-1185">Reference proteome</keyword>
<sequence length="135" mass="16123">MKQYCQLVQFKYVKRMVLDSIKCFFKNMNQQRQNTFQTSLDHIVQIRRSGITKLFIETQRIVQVIKCTLKNSKTISGKWVSDYELEERIKSKLNLVSFNFKILRSRMLNKEKKFLISKQALNLIGPIQRESMNKL</sequence>